<gene>
    <name evidence="1" type="ORF">EVAR_48864_1</name>
</gene>
<proteinExistence type="predicted"/>
<dbReference type="AlphaFoldDB" id="A0A4C1Y8L0"/>
<dbReference type="Proteomes" id="UP000299102">
    <property type="component" value="Unassembled WGS sequence"/>
</dbReference>
<evidence type="ECO:0000313" key="2">
    <source>
        <dbReference type="Proteomes" id="UP000299102"/>
    </source>
</evidence>
<protein>
    <submittedName>
        <fullName evidence="1">Uncharacterized protein</fullName>
    </submittedName>
</protein>
<reference evidence="1 2" key="1">
    <citation type="journal article" date="2019" name="Commun. Biol.">
        <title>The bagworm genome reveals a unique fibroin gene that provides high tensile strength.</title>
        <authorList>
            <person name="Kono N."/>
            <person name="Nakamura H."/>
            <person name="Ohtoshi R."/>
            <person name="Tomita M."/>
            <person name="Numata K."/>
            <person name="Arakawa K."/>
        </authorList>
    </citation>
    <scope>NUCLEOTIDE SEQUENCE [LARGE SCALE GENOMIC DNA]</scope>
</reference>
<evidence type="ECO:0000313" key="1">
    <source>
        <dbReference type="EMBL" id="GBP70899.1"/>
    </source>
</evidence>
<comment type="caution">
    <text evidence="1">The sequence shown here is derived from an EMBL/GenBank/DDBJ whole genome shotgun (WGS) entry which is preliminary data.</text>
</comment>
<keyword evidence="2" id="KW-1185">Reference proteome</keyword>
<name>A0A4C1Y8L0_EUMVA</name>
<sequence>MFPKAQSAGPPAGLRAGTFPAVKGRNLSQFCNILLFYCPPNSPGLRRLELPDQGAISPIVAVLLCGFGGDTCKNRPSAVRFASSPISFSLRVPIFGLSFPSCESPLDEISQYVYGVLYADNKGSIFNADEVHKSLPRNSNRAFVFAF</sequence>
<organism evidence="1 2">
    <name type="scientific">Eumeta variegata</name>
    <name type="common">Bagworm moth</name>
    <name type="synonym">Eumeta japonica</name>
    <dbReference type="NCBI Taxonomy" id="151549"/>
    <lineage>
        <taxon>Eukaryota</taxon>
        <taxon>Metazoa</taxon>
        <taxon>Ecdysozoa</taxon>
        <taxon>Arthropoda</taxon>
        <taxon>Hexapoda</taxon>
        <taxon>Insecta</taxon>
        <taxon>Pterygota</taxon>
        <taxon>Neoptera</taxon>
        <taxon>Endopterygota</taxon>
        <taxon>Lepidoptera</taxon>
        <taxon>Glossata</taxon>
        <taxon>Ditrysia</taxon>
        <taxon>Tineoidea</taxon>
        <taxon>Psychidae</taxon>
        <taxon>Oiketicinae</taxon>
        <taxon>Eumeta</taxon>
    </lineage>
</organism>
<accession>A0A4C1Y8L0</accession>
<dbReference type="EMBL" id="BGZK01001090">
    <property type="protein sequence ID" value="GBP70899.1"/>
    <property type="molecule type" value="Genomic_DNA"/>
</dbReference>